<dbReference type="InterPro" id="IPR038286">
    <property type="entry name" value="IPK_sf"/>
</dbReference>
<dbReference type="Gene3D" id="3.30.470.160">
    <property type="entry name" value="Inositol polyphosphate kinase"/>
    <property type="match status" value="1"/>
</dbReference>
<keyword evidence="2" id="KW-0808">Transferase</keyword>
<dbReference type="Proteomes" id="UP000322245">
    <property type="component" value="Unassembled WGS sequence"/>
</dbReference>
<feature type="compositionally biased region" description="Basic and acidic residues" evidence="4">
    <location>
        <begin position="15"/>
        <end position="35"/>
    </location>
</feature>
<comment type="similarity">
    <text evidence="1">Belongs to the inositol phosphokinase (IPK) family.</text>
</comment>
<organism evidence="5 6">
    <name type="scientific">Cryptococcus floricola</name>
    <dbReference type="NCBI Taxonomy" id="2591691"/>
    <lineage>
        <taxon>Eukaryota</taxon>
        <taxon>Fungi</taxon>
        <taxon>Dikarya</taxon>
        <taxon>Basidiomycota</taxon>
        <taxon>Agaricomycotina</taxon>
        <taxon>Tremellomycetes</taxon>
        <taxon>Tremellales</taxon>
        <taxon>Cryptococcaceae</taxon>
        <taxon>Cryptococcus</taxon>
    </lineage>
</organism>
<dbReference type="GO" id="GO:0016301">
    <property type="term" value="F:kinase activity"/>
    <property type="evidence" value="ECO:0007669"/>
    <property type="project" value="UniProtKB-KW"/>
</dbReference>
<evidence type="ECO:0000313" key="6">
    <source>
        <dbReference type="Proteomes" id="UP000322245"/>
    </source>
</evidence>
<reference evidence="5 6" key="1">
    <citation type="submission" date="2017-05" db="EMBL/GenBank/DDBJ databases">
        <title>The Genome Sequence of Tsuchiyaea wingfieldii DSM 27421.</title>
        <authorList>
            <person name="Cuomo C."/>
            <person name="Passer A."/>
            <person name="Billmyre B."/>
            <person name="Heitman J."/>
        </authorList>
    </citation>
    <scope>NUCLEOTIDE SEQUENCE [LARGE SCALE GENOMIC DNA]</scope>
    <source>
        <strain evidence="5 6">DSM 27421</strain>
    </source>
</reference>
<sequence length="42" mass="4688">MDAKLGTVLFGPDASEEKRKRMDKQAHETTTHETGLRLTGCQ</sequence>
<dbReference type="AlphaFoldDB" id="A0A5D3AS09"/>
<dbReference type="Pfam" id="PF03770">
    <property type="entry name" value="IPK"/>
    <property type="match status" value="1"/>
</dbReference>
<evidence type="ECO:0000256" key="3">
    <source>
        <dbReference type="ARBA" id="ARBA00022777"/>
    </source>
</evidence>
<dbReference type="InterPro" id="IPR005522">
    <property type="entry name" value="IPK"/>
</dbReference>
<evidence type="ECO:0000256" key="4">
    <source>
        <dbReference type="SAM" id="MobiDB-lite"/>
    </source>
</evidence>
<proteinExistence type="inferred from homology"/>
<dbReference type="EMBL" id="NIDF01000130">
    <property type="protein sequence ID" value="TYJ52526.1"/>
    <property type="molecule type" value="Genomic_DNA"/>
</dbReference>
<protein>
    <recommendedName>
        <fullName evidence="7">Kinase</fullName>
    </recommendedName>
</protein>
<dbReference type="GO" id="GO:0032958">
    <property type="term" value="P:inositol phosphate biosynthetic process"/>
    <property type="evidence" value="ECO:0007669"/>
    <property type="project" value="InterPro"/>
</dbReference>
<evidence type="ECO:0000313" key="5">
    <source>
        <dbReference type="EMBL" id="TYJ52526.1"/>
    </source>
</evidence>
<comment type="caution">
    <text evidence="5">The sequence shown here is derived from an EMBL/GenBank/DDBJ whole genome shotgun (WGS) entry which is preliminary data.</text>
</comment>
<dbReference type="SUPFAM" id="SSF56104">
    <property type="entry name" value="SAICAR synthase-like"/>
    <property type="match status" value="1"/>
</dbReference>
<feature type="non-terminal residue" evidence="5">
    <location>
        <position position="42"/>
    </location>
</feature>
<evidence type="ECO:0008006" key="7">
    <source>
        <dbReference type="Google" id="ProtNLM"/>
    </source>
</evidence>
<accession>A0A5D3AS09</accession>
<name>A0A5D3AS09_9TREE</name>
<keyword evidence="6" id="KW-1185">Reference proteome</keyword>
<gene>
    <name evidence="5" type="ORF">B9479_006886</name>
</gene>
<keyword evidence="3" id="KW-0418">Kinase</keyword>
<evidence type="ECO:0000256" key="2">
    <source>
        <dbReference type="ARBA" id="ARBA00022679"/>
    </source>
</evidence>
<feature type="region of interest" description="Disordered" evidence="4">
    <location>
        <begin position="1"/>
        <end position="42"/>
    </location>
</feature>
<evidence type="ECO:0000256" key="1">
    <source>
        <dbReference type="ARBA" id="ARBA00007374"/>
    </source>
</evidence>